<feature type="transmembrane region" description="Helical" evidence="9">
    <location>
        <begin position="96"/>
        <end position="121"/>
    </location>
</feature>
<dbReference type="PANTHER" id="PTHR38686:SF1">
    <property type="entry name" value="APOLIPOPROTEIN N-ACYLTRANSFERASE"/>
    <property type="match status" value="1"/>
</dbReference>
<dbReference type="Pfam" id="PF00795">
    <property type="entry name" value="CN_hydrolase"/>
    <property type="match status" value="1"/>
</dbReference>
<dbReference type="RefSeq" id="WP_031241523.1">
    <property type="nucleotide sequence ID" value="NZ_CBLX010000012.1"/>
</dbReference>
<dbReference type="EC" id="2.3.1.269" evidence="9"/>
<evidence type="ECO:0000256" key="6">
    <source>
        <dbReference type="ARBA" id="ARBA00022989"/>
    </source>
</evidence>
<sequence>MTFRLWNASFPSSRLPFSTGKMILADLVVGALASLALPPLYCLPALSLGLLYLYRCTQDAASPRQLAVHAFFFGLGYHTAALSWLTNAILTRAHDFWWAVPIAAPGCALILAPFIMVPVLLCRLMPEGASRMVMLAALWTLADMARVFIFTGFPWNPTGSVFEIPGLVGDILIQPAAVIGVDGLTLVAALCGLLVWHGRTVRLGLIGGICVWGIWGAYSLTNPQLLPVRNPVVALLQGNVRERDILSRDGAVQAFRLYLRLTNEAVAKARALNEDRGLIYLWPESGFPGLLDEDEPARRMIAQAADGAWGMIGSDRRDADNRFYNSIFALDESGQIRAVYDKSTLVPFGEYQPRFIPFNLLPGQLTPGKGLATWSLPALGAVGPLICYEIIFSGHVAGAKRPDWLANITNDAWFGNSAGPRQHLATVRIRAVEEGLPVVQSANMGITAAFDGAGHEIARLPWGKADSLVLAIPSPHRPTIFSIYGRIVPVSLCIMAVLVAVFLGHRRQ</sequence>
<comment type="caution">
    <text evidence="11">The sequence shown here is derived from an EMBL/GenBank/DDBJ whole genome shotgun (WGS) entry which is preliminary data.</text>
</comment>
<evidence type="ECO:0000256" key="9">
    <source>
        <dbReference type="HAMAP-Rule" id="MF_01148"/>
    </source>
</evidence>
<dbReference type="PANTHER" id="PTHR38686">
    <property type="entry name" value="APOLIPOPROTEIN N-ACYLTRANSFERASE"/>
    <property type="match status" value="1"/>
</dbReference>
<dbReference type="Pfam" id="PF20154">
    <property type="entry name" value="LNT_N"/>
    <property type="match status" value="1"/>
</dbReference>
<comment type="similarity">
    <text evidence="2 9">Belongs to the CN hydrolase family. Apolipoprotein N-acyltransferase subfamily.</text>
</comment>
<dbReference type="NCBIfam" id="TIGR00546">
    <property type="entry name" value="lnt"/>
    <property type="match status" value="1"/>
</dbReference>
<name>A0A060QGI0_9PROT</name>
<keyword evidence="8 9" id="KW-0012">Acyltransferase</keyword>
<protein>
    <recommendedName>
        <fullName evidence="9">Apolipoprotein N-acyltransferase</fullName>
        <shortName evidence="9">ALP N-acyltransferase</shortName>
        <ecNumber evidence="9">2.3.1.269</ecNumber>
    </recommendedName>
</protein>
<organism evidence="11 12">
    <name type="scientific">Asaia bogorensis</name>
    <dbReference type="NCBI Taxonomy" id="91915"/>
    <lineage>
        <taxon>Bacteria</taxon>
        <taxon>Pseudomonadati</taxon>
        <taxon>Pseudomonadota</taxon>
        <taxon>Alphaproteobacteria</taxon>
        <taxon>Acetobacterales</taxon>
        <taxon>Acetobacteraceae</taxon>
        <taxon>Asaia</taxon>
    </lineage>
</organism>
<feature type="transmembrane region" description="Helical" evidence="9">
    <location>
        <begin position="66"/>
        <end position="90"/>
    </location>
</feature>
<proteinExistence type="inferred from homology"/>
<dbReference type="eggNOG" id="COG0815">
    <property type="taxonomic scope" value="Bacteria"/>
</dbReference>
<keyword evidence="3 9" id="KW-1003">Cell membrane</keyword>
<feature type="domain" description="CN hydrolase" evidence="10">
    <location>
        <begin position="236"/>
        <end position="475"/>
    </location>
</feature>
<feature type="transmembrane region" description="Helical" evidence="9">
    <location>
        <begin position="483"/>
        <end position="503"/>
    </location>
</feature>
<dbReference type="GO" id="GO:0042158">
    <property type="term" value="P:lipoprotein biosynthetic process"/>
    <property type="evidence" value="ECO:0007669"/>
    <property type="project" value="UniProtKB-UniRule"/>
</dbReference>
<dbReference type="CDD" id="cd07571">
    <property type="entry name" value="ALP_N-acyl_transferase"/>
    <property type="match status" value="1"/>
</dbReference>
<dbReference type="SUPFAM" id="SSF56317">
    <property type="entry name" value="Carbon-nitrogen hydrolase"/>
    <property type="match status" value="1"/>
</dbReference>
<dbReference type="AlphaFoldDB" id="A0A060QGI0"/>
<gene>
    <name evidence="9" type="primary">lnt</name>
    <name evidence="11" type="ORF">ASAP_1733</name>
</gene>
<evidence type="ECO:0000313" key="11">
    <source>
        <dbReference type="EMBL" id="CDG39778.1"/>
    </source>
</evidence>
<evidence type="ECO:0000256" key="2">
    <source>
        <dbReference type="ARBA" id="ARBA00010065"/>
    </source>
</evidence>
<accession>A0A060QGI0</accession>
<feature type="transmembrane region" description="Helical" evidence="9">
    <location>
        <begin position="203"/>
        <end position="221"/>
    </location>
</feature>
<dbReference type="InterPro" id="IPR045378">
    <property type="entry name" value="LNT_N"/>
</dbReference>
<keyword evidence="6 9" id="KW-1133">Transmembrane helix</keyword>
<evidence type="ECO:0000256" key="8">
    <source>
        <dbReference type="ARBA" id="ARBA00023315"/>
    </source>
</evidence>
<feature type="transmembrane region" description="Helical" evidence="9">
    <location>
        <begin position="173"/>
        <end position="196"/>
    </location>
</feature>
<evidence type="ECO:0000313" key="12">
    <source>
        <dbReference type="Proteomes" id="UP000027583"/>
    </source>
</evidence>
<evidence type="ECO:0000256" key="1">
    <source>
        <dbReference type="ARBA" id="ARBA00004651"/>
    </source>
</evidence>
<dbReference type="PROSITE" id="PS50263">
    <property type="entry name" value="CN_HYDROLASE"/>
    <property type="match status" value="1"/>
</dbReference>
<evidence type="ECO:0000256" key="7">
    <source>
        <dbReference type="ARBA" id="ARBA00023136"/>
    </source>
</evidence>
<dbReference type="UniPathway" id="UPA00666"/>
<keyword evidence="7 9" id="KW-0472">Membrane</keyword>
<dbReference type="EMBL" id="CBLX010000012">
    <property type="protein sequence ID" value="CDG39778.1"/>
    <property type="molecule type" value="Genomic_DNA"/>
</dbReference>
<dbReference type="HAMAP" id="MF_01148">
    <property type="entry name" value="Lnt"/>
    <property type="match status" value="1"/>
</dbReference>
<reference evidence="11 12" key="1">
    <citation type="journal article" date="2014" name="Genome Biol. Evol.">
        <title>Acetic acid bacteria genomes reveal functional traits for adaptation to life in insect guts.</title>
        <authorList>
            <person name="Chouaia B."/>
            <person name="Gaiarsa S."/>
            <person name="Crotti E."/>
            <person name="Comandatore F."/>
            <person name="Degli Esposti M."/>
            <person name="Ricci I."/>
            <person name="Alma A."/>
            <person name="Favia G."/>
            <person name="Bandi C."/>
            <person name="Daffonchio D."/>
        </authorList>
    </citation>
    <scope>NUCLEOTIDE SEQUENCE [LARGE SCALE GENOMIC DNA]</scope>
    <source>
        <strain evidence="11 12">SF2.1</strain>
    </source>
</reference>
<dbReference type="GO" id="GO:0005886">
    <property type="term" value="C:plasma membrane"/>
    <property type="evidence" value="ECO:0007669"/>
    <property type="project" value="UniProtKB-SubCell"/>
</dbReference>
<comment type="subcellular location">
    <subcellularLocation>
        <location evidence="1 9">Cell membrane</location>
        <topology evidence="1 9">Multi-pass membrane protein</topology>
    </subcellularLocation>
</comment>
<evidence type="ECO:0000256" key="4">
    <source>
        <dbReference type="ARBA" id="ARBA00022679"/>
    </source>
</evidence>
<dbReference type="GO" id="GO:0016410">
    <property type="term" value="F:N-acyltransferase activity"/>
    <property type="evidence" value="ECO:0007669"/>
    <property type="project" value="UniProtKB-UniRule"/>
</dbReference>
<evidence type="ECO:0000256" key="3">
    <source>
        <dbReference type="ARBA" id="ARBA00022475"/>
    </source>
</evidence>
<keyword evidence="5 9" id="KW-0812">Transmembrane</keyword>
<dbReference type="Proteomes" id="UP000027583">
    <property type="component" value="Unassembled WGS sequence"/>
</dbReference>
<evidence type="ECO:0000256" key="5">
    <source>
        <dbReference type="ARBA" id="ARBA00022692"/>
    </source>
</evidence>
<evidence type="ECO:0000259" key="10">
    <source>
        <dbReference type="PROSITE" id="PS50263"/>
    </source>
</evidence>
<reference evidence="11 12" key="2">
    <citation type="journal article" date="2014" name="PLoS ONE">
        <title>Evolution of mitochondria reconstructed from the energy metabolism of living bacteria.</title>
        <authorList>
            <person name="Degli Esposti M."/>
            <person name="Chouaia B."/>
            <person name="Comandatore F."/>
            <person name="Crotti E."/>
            <person name="Sassera D."/>
            <person name="Lievens P.M."/>
            <person name="Daffonchio D."/>
            <person name="Bandi C."/>
        </authorList>
    </citation>
    <scope>NUCLEOTIDE SEQUENCE [LARGE SCALE GENOMIC DNA]</scope>
    <source>
        <strain evidence="11 12">SF2.1</strain>
    </source>
</reference>
<keyword evidence="4 9" id="KW-0808">Transferase</keyword>
<feature type="transmembrane region" description="Helical" evidence="9">
    <location>
        <begin position="133"/>
        <end position="153"/>
    </location>
</feature>
<dbReference type="InterPro" id="IPR004563">
    <property type="entry name" value="Apolipo_AcylTrfase"/>
</dbReference>
<feature type="transmembrane region" description="Helical" evidence="9">
    <location>
        <begin position="27"/>
        <end position="54"/>
    </location>
</feature>
<dbReference type="Gene3D" id="3.60.110.10">
    <property type="entry name" value="Carbon-nitrogen hydrolase"/>
    <property type="match status" value="1"/>
</dbReference>
<comment type="function">
    <text evidence="9">Catalyzes the phospholipid dependent N-acylation of the N-terminal cysteine of apolipoprotein, the last step in lipoprotein maturation.</text>
</comment>
<dbReference type="InterPro" id="IPR003010">
    <property type="entry name" value="C-N_Hydrolase"/>
</dbReference>
<comment type="catalytic activity">
    <reaction evidence="9">
        <text>N-terminal S-1,2-diacyl-sn-glyceryl-L-cysteinyl-[lipoprotein] + a glycerophospholipid = N-acyl-S-1,2-diacyl-sn-glyceryl-L-cysteinyl-[lipoprotein] + a 2-acyl-sn-glycero-3-phospholipid + H(+)</text>
        <dbReference type="Rhea" id="RHEA:48228"/>
        <dbReference type="Rhea" id="RHEA-COMP:14681"/>
        <dbReference type="Rhea" id="RHEA-COMP:14684"/>
        <dbReference type="ChEBI" id="CHEBI:15378"/>
        <dbReference type="ChEBI" id="CHEBI:136912"/>
        <dbReference type="ChEBI" id="CHEBI:140656"/>
        <dbReference type="ChEBI" id="CHEBI:140657"/>
        <dbReference type="ChEBI" id="CHEBI:140660"/>
        <dbReference type="EC" id="2.3.1.269"/>
    </reaction>
</comment>
<comment type="pathway">
    <text evidence="9">Protein modification; lipoprotein biosynthesis (N-acyl transfer).</text>
</comment>
<dbReference type="InterPro" id="IPR036526">
    <property type="entry name" value="C-N_Hydrolase_sf"/>
</dbReference>